<sequence>MLQRNGARQRLLFVLFTMAAVGCATTGPAKPIPLAAKDMAWLRDQPEIVLIHQQTPQPFRIWKTDYLAPFWEGLGYPFALIAVERRREEAKREGEQIRTRYSVADPALGAKARFEYELRSKLGFTRLRVVSQPVAAYNPHQLADSFGSVIALDFMTSSWMLSSITVNPLTTHQYQLRYAVQARLLQLEASKYRGERKPEAVAQLLRSEDSKIMWQGICYATAGGTPYTTSDTSELLSIPEAFVGTQSYTLEEWTANDATLLTEKLNEAAEACARALLADFSG</sequence>
<keyword evidence="1" id="KW-0732">Signal</keyword>
<gene>
    <name evidence="2" type="ORF">MELA_02311</name>
</gene>
<dbReference type="Proteomes" id="UP000334340">
    <property type="component" value="Unassembled WGS sequence"/>
</dbReference>
<protein>
    <recommendedName>
        <fullName evidence="4">Lipoprotein</fullName>
    </recommendedName>
</protein>
<evidence type="ECO:0008006" key="4">
    <source>
        <dbReference type="Google" id="ProtNLM"/>
    </source>
</evidence>
<keyword evidence="3" id="KW-1185">Reference proteome</keyword>
<dbReference type="EMBL" id="CABIKM010000037">
    <property type="protein sequence ID" value="VUZ85924.1"/>
    <property type="molecule type" value="Genomic_DNA"/>
</dbReference>
<evidence type="ECO:0000256" key="1">
    <source>
        <dbReference type="SAM" id="SignalP"/>
    </source>
</evidence>
<proteinExistence type="predicted"/>
<reference evidence="2 3" key="1">
    <citation type="submission" date="2019-07" db="EMBL/GenBank/DDBJ databases">
        <authorList>
            <person name="Cremers G."/>
        </authorList>
    </citation>
    <scope>NUCLEOTIDE SEQUENCE [LARGE SCALE GENOMIC DNA]</scope>
</reference>
<name>A0A564ZKT3_9BACT</name>
<evidence type="ECO:0000313" key="3">
    <source>
        <dbReference type="Proteomes" id="UP000334340"/>
    </source>
</evidence>
<dbReference type="AlphaFoldDB" id="A0A564ZKT3"/>
<accession>A0A564ZKT3</accession>
<organism evidence="2 3">
    <name type="scientific">Candidatus Methylomirabilis lanthanidiphila</name>
    <dbReference type="NCBI Taxonomy" id="2211376"/>
    <lineage>
        <taxon>Bacteria</taxon>
        <taxon>Candidatus Methylomirabilota</taxon>
        <taxon>Candidatus Methylomirabilia</taxon>
        <taxon>Candidatus Methylomirabilales</taxon>
        <taxon>Candidatus Methylomirabilaceae</taxon>
        <taxon>Candidatus Methylomirabilis</taxon>
    </lineage>
</organism>
<evidence type="ECO:0000313" key="2">
    <source>
        <dbReference type="EMBL" id="VUZ85924.1"/>
    </source>
</evidence>
<feature type="chain" id="PRO_5022129156" description="Lipoprotein" evidence="1">
    <location>
        <begin position="20"/>
        <end position="282"/>
    </location>
</feature>
<feature type="signal peptide" evidence="1">
    <location>
        <begin position="1"/>
        <end position="19"/>
    </location>
</feature>
<dbReference type="PROSITE" id="PS51257">
    <property type="entry name" value="PROKAR_LIPOPROTEIN"/>
    <property type="match status" value="1"/>
</dbReference>